<gene>
    <name evidence="1" type="ORF">DA73_0226705</name>
</gene>
<evidence type="ECO:0000313" key="1">
    <source>
        <dbReference type="EMBL" id="KIE08233.1"/>
    </source>
</evidence>
<accession>A0A0C1QWV3</accession>
<organism evidence="1">
    <name type="scientific">Tolypothrix bouteillei VB521301</name>
    <dbReference type="NCBI Taxonomy" id="1479485"/>
    <lineage>
        <taxon>Bacteria</taxon>
        <taxon>Bacillati</taxon>
        <taxon>Cyanobacteriota</taxon>
        <taxon>Cyanophyceae</taxon>
        <taxon>Nostocales</taxon>
        <taxon>Tolypothrichaceae</taxon>
        <taxon>Tolypothrix</taxon>
    </lineage>
</organism>
<sequence>MELVFGNNRIQRLHFFLQPRRMEFAAIQAKPLRVHQSPTAGDPPAGLDSPPAWVLINFH</sequence>
<name>A0A0C1QWV3_9CYAN</name>
<reference evidence="1" key="1">
    <citation type="journal article" date="2015" name="Genome Announc.">
        <title>Draft Genome Sequence of Tolypothrix boutellei Strain VB521301.</title>
        <authorList>
            <person name="Chandrababunaidu M.M."/>
            <person name="Singh D."/>
            <person name="Sen D."/>
            <person name="Bhan S."/>
            <person name="Das S."/>
            <person name="Gupta A."/>
            <person name="Adhikary S.P."/>
            <person name="Tripathy S."/>
        </authorList>
    </citation>
    <scope>NUCLEOTIDE SEQUENCE</scope>
    <source>
        <strain evidence="1">VB521301</strain>
    </source>
</reference>
<proteinExistence type="predicted"/>
<dbReference type="STRING" id="1479485.DA73_0226705"/>
<dbReference type="EMBL" id="JHEG02000058">
    <property type="protein sequence ID" value="KIE08233.1"/>
    <property type="molecule type" value="Genomic_DNA"/>
</dbReference>
<protein>
    <submittedName>
        <fullName evidence="1">Uncharacterized protein</fullName>
    </submittedName>
</protein>
<dbReference type="AlphaFoldDB" id="A0A0C1QWV3"/>
<comment type="caution">
    <text evidence="1">The sequence shown here is derived from an EMBL/GenBank/DDBJ whole genome shotgun (WGS) entry which is preliminary data.</text>
</comment>